<evidence type="ECO:0000313" key="1">
    <source>
        <dbReference type="EMBL" id="CAG7883996.1"/>
    </source>
</evidence>
<dbReference type="EMBL" id="LS974619">
    <property type="protein sequence ID" value="CAG7883996.1"/>
    <property type="molecule type" value="Genomic_DNA"/>
</dbReference>
<feature type="non-terminal residue" evidence="1">
    <location>
        <position position="101"/>
    </location>
</feature>
<sequence>AIFERANAYYKDSAHKEERATLLDDWVNMEAGFGSLGDVSVVQSLLPKKLKKRKAISREDGSTAYQEYTDYLFPDESQTMANLKILEAAHRWKKQKAGECV</sequence>
<name>A0A8D9GND5_BRACM</name>
<evidence type="ECO:0008006" key="3">
    <source>
        <dbReference type="Google" id="ProtNLM"/>
    </source>
</evidence>
<proteinExistence type="predicted"/>
<evidence type="ECO:0000313" key="2">
    <source>
        <dbReference type="Proteomes" id="UP000694005"/>
    </source>
</evidence>
<reference evidence="1 2" key="1">
    <citation type="submission" date="2021-07" db="EMBL/GenBank/DDBJ databases">
        <authorList>
            <consortium name="Genoscope - CEA"/>
            <person name="William W."/>
        </authorList>
    </citation>
    <scope>NUCLEOTIDE SEQUENCE [LARGE SCALE GENOMIC DNA]</scope>
</reference>
<accession>A0A8D9GND5</accession>
<protein>
    <recommendedName>
        <fullName evidence="3">Crooked neck protein</fullName>
    </recommendedName>
</protein>
<dbReference type="Gramene" id="A03p53390.2_BraZ1">
    <property type="protein sequence ID" value="A03p53390.2_BraZ1.CDS"/>
    <property type="gene ID" value="A03g53390.2_BraZ1"/>
</dbReference>
<dbReference type="AlphaFoldDB" id="A0A8D9GND5"/>
<dbReference type="Proteomes" id="UP000694005">
    <property type="component" value="Chromosome A03"/>
</dbReference>
<gene>
    <name evidence="1" type="ORF">BRAPAZ1V2_A03P53390.2</name>
</gene>
<organism evidence="1 2">
    <name type="scientific">Brassica campestris</name>
    <name type="common">Field mustard</name>
    <dbReference type="NCBI Taxonomy" id="3711"/>
    <lineage>
        <taxon>Eukaryota</taxon>
        <taxon>Viridiplantae</taxon>
        <taxon>Streptophyta</taxon>
        <taxon>Embryophyta</taxon>
        <taxon>Tracheophyta</taxon>
        <taxon>Spermatophyta</taxon>
        <taxon>Magnoliopsida</taxon>
        <taxon>eudicotyledons</taxon>
        <taxon>Gunneridae</taxon>
        <taxon>Pentapetalae</taxon>
        <taxon>rosids</taxon>
        <taxon>malvids</taxon>
        <taxon>Brassicales</taxon>
        <taxon>Brassicaceae</taxon>
        <taxon>Brassiceae</taxon>
        <taxon>Brassica</taxon>
    </lineage>
</organism>